<organism evidence="3 4">
    <name type="scientific">Cellulomonas cellasea</name>
    <dbReference type="NCBI Taxonomy" id="43670"/>
    <lineage>
        <taxon>Bacteria</taxon>
        <taxon>Bacillati</taxon>
        <taxon>Actinomycetota</taxon>
        <taxon>Actinomycetes</taxon>
        <taxon>Micrococcales</taxon>
        <taxon>Cellulomonadaceae</taxon>
        <taxon>Cellulomonas</taxon>
    </lineage>
</organism>
<dbReference type="GO" id="GO:0006289">
    <property type="term" value="P:nucleotide-excision repair"/>
    <property type="evidence" value="ECO:0007669"/>
    <property type="project" value="TreeGrafter"/>
</dbReference>
<sequence>MTSSGQASYIEYLRNNFIGPKNGDDNEVIEGGPVYAYLTGMLFPAEVGEGLPPETLDEDLLPSETPLDEGEDSIDPFEGEDGVVDDDDLGGLTAATGWAPSSLGLSFIHDADEFIVRVRAARYECIEVAEDGDETVNVQSDQSDVEAHVANQAAALPSREAWRRVPLPETAVSVTTGSTGTHVLWDGRARLQWRSRPQRDEPIVTVALSNAAKVPLGRAKREMADVLFQASFSIEVVTGEIRPYPGSVVVNASDEDRELDYRYQQHTSYAVGHGVAGTWGADRPVQKIETDSLPTETVPPVKRLEIVDDTLKMSWLADERVAPDLLRERLIATTSGYAAWAAKQRSIAESARPDQLHVAKAIVDRQYTAMARIREGIDLLASDEQVRKAFRIANLAMRMQAASPKNPEPAWRPFQLAFILLALRSTVEEEHDDRELVDLIWFPTGGGKTEAYLGLAAVEVVRRRLARGHAGGGTAVITRYTMRLLTAQQFQRAARLVCALELLRRDGEPLNGTAPFSIGLLLGNSTTPGTYSSAQKQLDDVMNQQTPQSPFQVRVCPWCGTPLLPARRSNRAEKYGFRATKHSFVVRCVSEVCPFAEALPLQVVDQSIYENPPTIVVATVDKFARLAWIRDGGSLFGLDNTPYDPPTLVIQDELHLISGPLGTIVGIYEAAVRALLSWRGSKPKIVASTATIRSADEQVRGLMASQVDVFPPAGVGADDSYFAKLDTAAPGRLYVGLMPQAFPQAWAVGQASGRLLAAADSVELTPAERDAYWTLVLYHNSLRELGRTVTILRDDVRDNLQREHERGLVERTLSPDGVFELTSNVSSHELVETLERLETRADEEGAIDAIAATNILSVGIDVSRLGLMLVNGQPKTTAEYIQATSRVGRDKVPGIVLALYRSGKARDRSTFESFRNFHGSFYRFVEPTSVTPWALQARRRALRSALVIIARHAIGWSGNDDAALFDSESIQVKKAIGLLVDHIAIADPREAKAVELELRAAAADWSMRAKDKGLPLRYESRRDPKERLLKNFGDTGQGWATMHSMRSVDKSVRIRPIGEKA</sequence>
<dbReference type="GO" id="GO:0043138">
    <property type="term" value="F:3'-5' DNA helicase activity"/>
    <property type="evidence" value="ECO:0007669"/>
    <property type="project" value="TreeGrafter"/>
</dbReference>
<feature type="domain" description="Helicase C-terminal" evidence="2">
    <location>
        <begin position="781"/>
        <end position="939"/>
    </location>
</feature>
<name>A0A4Y3KTD7_9CELL</name>
<dbReference type="PROSITE" id="PS51194">
    <property type="entry name" value="HELICASE_CTER"/>
    <property type="match status" value="1"/>
</dbReference>
<evidence type="ECO:0000313" key="3">
    <source>
        <dbReference type="EMBL" id="GEA87263.1"/>
    </source>
</evidence>
<dbReference type="InterPro" id="IPR001650">
    <property type="entry name" value="Helicase_C-like"/>
</dbReference>
<dbReference type="Proteomes" id="UP000317046">
    <property type="component" value="Unassembled WGS sequence"/>
</dbReference>
<feature type="compositionally biased region" description="Acidic residues" evidence="1">
    <location>
        <begin position="55"/>
        <end position="86"/>
    </location>
</feature>
<dbReference type="PANTHER" id="PTHR47957:SF3">
    <property type="entry name" value="ATP-DEPENDENT HELICASE HRQ1"/>
    <property type="match status" value="1"/>
</dbReference>
<keyword evidence="4" id="KW-1185">Reference proteome</keyword>
<dbReference type="EMBL" id="BJLR01000013">
    <property type="protein sequence ID" value="GEA87263.1"/>
    <property type="molecule type" value="Genomic_DNA"/>
</dbReference>
<reference evidence="3" key="1">
    <citation type="submission" date="2019-06" db="EMBL/GenBank/DDBJ databases">
        <title>Whole genome shotgun sequence of Cellulomonas cellasea NBRC 3753.</title>
        <authorList>
            <person name="Hosoyama A."/>
            <person name="Uohara A."/>
            <person name="Ohji S."/>
            <person name="Ichikawa N."/>
        </authorList>
    </citation>
    <scope>NUCLEOTIDE SEQUENCE [LARGE SCALE GENOMIC DNA]</scope>
    <source>
        <strain evidence="3">NBRC 3753</strain>
    </source>
</reference>
<comment type="caution">
    <text evidence="3">The sequence shown here is derived from an EMBL/GenBank/DDBJ whole genome shotgun (WGS) entry which is preliminary data.</text>
</comment>
<evidence type="ECO:0000313" key="4">
    <source>
        <dbReference type="Proteomes" id="UP000317046"/>
    </source>
</evidence>
<proteinExistence type="predicted"/>
<dbReference type="AlphaFoldDB" id="A0A4Y3KTD7"/>
<feature type="region of interest" description="Disordered" evidence="1">
    <location>
        <begin position="48"/>
        <end position="86"/>
    </location>
</feature>
<dbReference type="Pfam" id="PF00271">
    <property type="entry name" value="Helicase_C"/>
    <property type="match status" value="1"/>
</dbReference>
<dbReference type="PANTHER" id="PTHR47957">
    <property type="entry name" value="ATP-DEPENDENT HELICASE HRQ1"/>
    <property type="match status" value="1"/>
</dbReference>
<dbReference type="InterPro" id="IPR027417">
    <property type="entry name" value="P-loop_NTPase"/>
</dbReference>
<gene>
    <name evidence="3" type="ORF">CCE01nite_12120</name>
</gene>
<dbReference type="Gene3D" id="3.40.50.300">
    <property type="entry name" value="P-loop containing nucleotide triphosphate hydrolases"/>
    <property type="match status" value="2"/>
</dbReference>
<dbReference type="RefSeq" id="WP_034624594.1">
    <property type="nucleotide sequence ID" value="NZ_BJLR01000013.1"/>
</dbReference>
<evidence type="ECO:0000256" key="1">
    <source>
        <dbReference type="SAM" id="MobiDB-lite"/>
    </source>
</evidence>
<evidence type="ECO:0000259" key="2">
    <source>
        <dbReference type="PROSITE" id="PS51194"/>
    </source>
</evidence>
<dbReference type="SUPFAM" id="SSF52540">
    <property type="entry name" value="P-loop containing nucleoside triphosphate hydrolases"/>
    <property type="match status" value="1"/>
</dbReference>
<dbReference type="GO" id="GO:0036297">
    <property type="term" value="P:interstrand cross-link repair"/>
    <property type="evidence" value="ECO:0007669"/>
    <property type="project" value="TreeGrafter"/>
</dbReference>
<accession>A0A4Y3KTD7</accession>
<dbReference type="SMART" id="SM00490">
    <property type="entry name" value="HELICc"/>
    <property type="match status" value="1"/>
</dbReference>
<protein>
    <recommendedName>
        <fullName evidence="2">Helicase C-terminal domain-containing protein</fullName>
    </recommendedName>
</protein>